<dbReference type="SMART" id="SM00855">
    <property type="entry name" value="PGAM"/>
    <property type="match status" value="1"/>
</dbReference>
<dbReference type="Gene3D" id="3.40.50.1240">
    <property type="entry name" value="Phosphoglycerate mutase-like"/>
    <property type="match status" value="1"/>
</dbReference>
<evidence type="ECO:0000256" key="1">
    <source>
        <dbReference type="PIRSR" id="PIRSR613078-2"/>
    </source>
</evidence>
<feature type="binding site" evidence="1">
    <location>
        <position position="63"/>
    </location>
    <ligand>
        <name>substrate</name>
    </ligand>
</feature>
<sequence length="238" mass="28145">MDNDWIRIYLVRHGHVNYFDENHQPVNPKYAVLSELGIQQIQAVADLIRNIQFDEVYSSTMPRSIQTAEVLLAKHDGAQAIQFCDEICEIRSGRLREIEPQQALQMIQYAYRFHSQHVENFMLGEKWSDFESRILTWFESILFKLSQPKQILISSHDAVNRVLINWMYDQVGQDIYVQEQDYGCLNILDIEIHEDRICNKRIKLQNYTPYNPAKLNLFNSAMDDVYQAYTQMKQMKES</sequence>
<accession>A0A3R9QVG8</accession>
<evidence type="ECO:0000313" key="3">
    <source>
        <dbReference type="Proteomes" id="UP000276905"/>
    </source>
</evidence>
<dbReference type="GO" id="GO:0016791">
    <property type="term" value="F:phosphatase activity"/>
    <property type="evidence" value="ECO:0007669"/>
    <property type="project" value="TreeGrafter"/>
</dbReference>
<dbReference type="Pfam" id="PF00300">
    <property type="entry name" value="His_Phos_1"/>
    <property type="match status" value="1"/>
</dbReference>
<comment type="caution">
    <text evidence="2">The sequence shown here is derived from an EMBL/GenBank/DDBJ whole genome shotgun (WGS) entry which is preliminary data.</text>
</comment>
<dbReference type="RefSeq" id="WP_125698557.1">
    <property type="nucleotide sequence ID" value="NZ_RFES01000003.1"/>
</dbReference>
<dbReference type="InterPro" id="IPR050275">
    <property type="entry name" value="PGM_Phosphatase"/>
</dbReference>
<gene>
    <name evidence="2" type="ORF">EA756_06390</name>
</gene>
<dbReference type="InterPro" id="IPR013078">
    <property type="entry name" value="His_Pase_superF_clade-1"/>
</dbReference>
<dbReference type="CDD" id="cd07067">
    <property type="entry name" value="HP_PGM_like"/>
    <property type="match status" value="1"/>
</dbReference>
<dbReference type="SUPFAM" id="SSF53254">
    <property type="entry name" value="Phosphoglycerate mutase-like"/>
    <property type="match status" value="1"/>
</dbReference>
<proteinExistence type="predicted"/>
<dbReference type="EMBL" id="RFES01000003">
    <property type="protein sequence ID" value="RSO58811.1"/>
    <property type="molecule type" value="Genomic_DNA"/>
</dbReference>
<name>A0A3R9QVG8_9GAMM</name>
<dbReference type="InterPro" id="IPR029033">
    <property type="entry name" value="His_PPase_superfam"/>
</dbReference>
<dbReference type="AlphaFoldDB" id="A0A3R9QVG8"/>
<organism evidence="2 3">
    <name type="scientific">Acinetobacter lactucae</name>
    <dbReference type="NCBI Taxonomy" id="1785128"/>
    <lineage>
        <taxon>Bacteria</taxon>
        <taxon>Pseudomonadati</taxon>
        <taxon>Pseudomonadota</taxon>
        <taxon>Gammaproteobacteria</taxon>
        <taxon>Moraxellales</taxon>
        <taxon>Moraxellaceae</taxon>
        <taxon>Acinetobacter</taxon>
        <taxon>Acinetobacter calcoaceticus/baumannii complex</taxon>
    </lineage>
</organism>
<protein>
    <submittedName>
        <fullName evidence="2">Histidine phosphatase family protein</fullName>
    </submittedName>
</protein>
<dbReference type="Proteomes" id="UP000276905">
    <property type="component" value="Unassembled WGS sequence"/>
</dbReference>
<dbReference type="PANTHER" id="PTHR48100">
    <property type="entry name" value="BROAD-SPECIFICITY PHOSPHATASE YOR283W-RELATED"/>
    <property type="match status" value="1"/>
</dbReference>
<evidence type="ECO:0000313" key="2">
    <source>
        <dbReference type="EMBL" id="RSO58811.1"/>
    </source>
</evidence>
<reference evidence="2 3" key="1">
    <citation type="submission" date="2018-10" db="EMBL/GenBank/DDBJ databases">
        <title>GWAS and RNA-Seq identify cryptic mechanisms of antimicrobial resistance in Acinetobacter baumannii.</title>
        <authorList>
            <person name="Sahl J.W."/>
        </authorList>
    </citation>
    <scope>NUCLEOTIDE SEQUENCE [LARGE SCALE GENOMIC DNA]</scope>
    <source>
        <strain evidence="2 3">TG41018</strain>
    </source>
</reference>